<name>A0A3P1C4L2_9BACT</name>
<reference evidence="3 4" key="1">
    <citation type="submission" date="2018-11" db="EMBL/GenBank/DDBJ databases">
        <authorList>
            <person name="Zhou Z."/>
            <person name="Wang G."/>
        </authorList>
    </citation>
    <scope>NUCLEOTIDE SEQUENCE [LARGE SCALE GENOMIC DNA]</scope>
    <source>
        <strain evidence="3 4">KCTC52004</strain>
    </source>
</reference>
<keyword evidence="1" id="KW-0812">Transmembrane</keyword>
<keyword evidence="1" id="KW-0472">Membrane</keyword>
<gene>
    <name evidence="3" type="ORF">EHT25_08835</name>
</gene>
<sequence>MATLFPNDRFKGLLRYGLPMLHGLGWLLYVGMVVYVVIPRVSLPFFMGYQGSYLLSQAVAFYVAYLYTVPRLLARQKFILFWIFTLFLLIGLSVITVLFYNWMSLHTSGSEFQANPITFQKRTPVRFLGLIIVTGLALLSRLGTDWVTYRQQQTEREKEFVQIELDLLRAQLNPHFLLNTLNSLYALSLKQSPQTPEVIMKLSLLMRYLLYETADNLAPLSNELEAIQHYIDLQELRLSAPGAIQFTHTGPVETTQIVPFLLLPLVENMVKHGRLPMIIQVVVTDHRLTFHTRNGLRDHSALDSIGGIGLANLRRRLHLLYPSQHQLVSSTEKGFFQLELTLTW</sequence>
<dbReference type="PANTHER" id="PTHR34220">
    <property type="entry name" value="SENSOR HISTIDINE KINASE YPDA"/>
    <property type="match status" value="1"/>
</dbReference>
<dbReference type="Pfam" id="PF06580">
    <property type="entry name" value="His_kinase"/>
    <property type="match status" value="1"/>
</dbReference>
<feature type="transmembrane region" description="Helical" evidence="1">
    <location>
        <begin position="123"/>
        <end position="142"/>
    </location>
</feature>
<dbReference type="GO" id="GO:0016020">
    <property type="term" value="C:membrane"/>
    <property type="evidence" value="ECO:0007669"/>
    <property type="project" value="InterPro"/>
</dbReference>
<dbReference type="AlphaFoldDB" id="A0A3P1C4L2"/>
<dbReference type="RefSeq" id="WP_124873386.1">
    <property type="nucleotide sequence ID" value="NZ_RQJO01000007.1"/>
</dbReference>
<accession>A0A3P1C4L2</accession>
<dbReference type="InterPro" id="IPR010559">
    <property type="entry name" value="Sig_transdc_His_kin_internal"/>
</dbReference>
<dbReference type="PANTHER" id="PTHR34220:SF7">
    <property type="entry name" value="SENSOR HISTIDINE KINASE YPDA"/>
    <property type="match status" value="1"/>
</dbReference>
<feature type="domain" description="Signal transduction histidine kinase internal region" evidence="2">
    <location>
        <begin position="164"/>
        <end position="239"/>
    </location>
</feature>
<dbReference type="OrthoDB" id="9792992at2"/>
<keyword evidence="4" id="KW-1185">Reference proteome</keyword>
<feature type="transmembrane region" description="Helical" evidence="1">
    <location>
        <begin position="20"/>
        <end position="38"/>
    </location>
</feature>
<feature type="transmembrane region" description="Helical" evidence="1">
    <location>
        <begin position="79"/>
        <end position="103"/>
    </location>
</feature>
<evidence type="ECO:0000313" key="4">
    <source>
        <dbReference type="Proteomes" id="UP000271925"/>
    </source>
</evidence>
<proteinExistence type="predicted"/>
<evidence type="ECO:0000259" key="2">
    <source>
        <dbReference type="Pfam" id="PF06580"/>
    </source>
</evidence>
<keyword evidence="1" id="KW-1133">Transmembrane helix</keyword>
<dbReference type="GO" id="GO:0000155">
    <property type="term" value="F:phosphorelay sensor kinase activity"/>
    <property type="evidence" value="ECO:0007669"/>
    <property type="project" value="InterPro"/>
</dbReference>
<feature type="transmembrane region" description="Helical" evidence="1">
    <location>
        <begin position="50"/>
        <end position="67"/>
    </location>
</feature>
<comment type="caution">
    <text evidence="3">The sequence shown here is derived from an EMBL/GenBank/DDBJ whole genome shotgun (WGS) entry which is preliminary data.</text>
</comment>
<protein>
    <recommendedName>
        <fullName evidence="2">Signal transduction histidine kinase internal region domain-containing protein</fullName>
    </recommendedName>
</protein>
<organism evidence="3 4">
    <name type="scientific">Larkinella rosea</name>
    <dbReference type="NCBI Taxonomy" id="2025312"/>
    <lineage>
        <taxon>Bacteria</taxon>
        <taxon>Pseudomonadati</taxon>
        <taxon>Bacteroidota</taxon>
        <taxon>Cytophagia</taxon>
        <taxon>Cytophagales</taxon>
        <taxon>Spirosomataceae</taxon>
        <taxon>Larkinella</taxon>
    </lineage>
</organism>
<evidence type="ECO:0000313" key="3">
    <source>
        <dbReference type="EMBL" id="RRB07864.1"/>
    </source>
</evidence>
<dbReference type="Proteomes" id="UP000271925">
    <property type="component" value="Unassembled WGS sequence"/>
</dbReference>
<dbReference type="EMBL" id="RQJO01000007">
    <property type="protein sequence ID" value="RRB07864.1"/>
    <property type="molecule type" value="Genomic_DNA"/>
</dbReference>
<dbReference type="InterPro" id="IPR050640">
    <property type="entry name" value="Bact_2-comp_sensor_kinase"/>
</dbReference>
<evidence type="ECO:0000256" key="1">
    <source>
        <dbReference type="SAM" id="Phobius"/>
    </source>
</evidence>